<reference evidence="2" key="1">
    <citation type="submission" date="2020-02" db="EMBL/GenBank/DDBJ databases">
        <authorList>
            <person name="Meier V. D."/>
        </authorList>
    </citation>
    <scope>NUCLEOTIDE SEQUENCE</scope>
    <source>
        <strain evidence="2">AVDCRST_MAG08</strain>
    </source>
</reference>
<organism evidence="2">
    <name type="scientific">uncultured Acetobacteraceae bacterium</name>
    <dbReference type="NCBI Taxonomy" id="169975"/>
    <lineage>
        <taxon>Bacteria</taxon>
        <taxon>Pseudomonadati</taxon>
        <taxon>Pseudomonadota</taxon>
        <taxon>Alphaproteobacteria</taxon>
        <taxon>Acetobacterales</taxon>
        <taxon>Acetobacteraceae</taxon>
        <taxon>environmental samples</taxon>
    </lineage>
</organism>
<evidence type="ECO:0000313" key="2">
    <source>
        <dbReference type="EMBL" id="CAA9231577.1"/>
    </source>
</evidence>
<evidence type="ECO:0000256" key="1">
    <source>
        <dbReference type="SAM" id="MobiDB-lite"/>
    </source>
</evidence>
<accession>A0A6J4HSH5</accession>
<gene>
    <name evidence="2" type="ORF">AVDCRST_MAG08-1136</name>
</gene>
<sequence>ERRAGGVAGRCRPGNAGPAGAGPKGAPWGFHGNPPPASFQDADAVPRQLV</sequence>
<proteinExistence type="predicted"/>
<protein>
    <submittedName>
        <fullName evidence="2">Uncharacterized protein</fullName>
    </submittedName>
</protein>
<dbReference type="EMBL" id="CADCTG010000114">
    <property type="protein sequence ID" value="CAA9231577.1"/>
    <property type="molecule type" value="Genomic_DNA"/>
</dbReference>
<name>A0A6J4HSH5_9PROT</name>
<dbReference type="AlphaFoldDB" id="A0A6J4HSH5"/>
<feature type="non-terminal residue" evidence="2">
    <location>
        <position position="1"/>
    </location>
</feature>
<feature type="non-terminal residue" evidence="2">
    <location>
        <position position="50"/>
    </location>
</feature>
<feature type="region of interest" description="Disordered" evidence="1">
    <location>
        <begin position="1"/>
        <end position="50"/>
    </location>
</feature>